<evidence type="ECO:0000256" key="12">
    <source>
        <dbReference type="ARBA" id="ARBA00023136"/>
    </source>
</evidence>
<keyword evidence="9 14" id="KW-0560">Oxidoreductase</keyword>
<keyword evidence="6 13" id="KW-0479">Metal-binding</keyword>
<keyword evidence="15" id="KW-0732">Signal</keyword>
<dbReference type="InterPro" id="IPR001128">
    <property type="entry name" value="Cyt_P450"/>
</dbReference>
<evidence type="ECO:0000256" key="11">
    <source>
        <dbReference type="ARBA" id="ARBA00023033"/>
    </source>
</evidence>
<dbReference type="PRINTS" id="PR00385">
    <property type="entry name" value="P450"/>
</dbReference>
<evidence type="ECO:0000256" key="6">
    <source>
        <dbReference type="ARBA" id="ARBA00022723"/>
    </source>
</evidence>
<dbReference type="InterPro" id="IPR017972">
    <property type="entry name" value="Cyt_P450_CS"/>
</dbReference>
<dbReference type="InterPro" id="IPR002401">
    <property type="entry name" value="Cyt_P450_E_grp-I"/>
</dbReference>
<dbReference type="PRINTS" id="PR00463">
    <property type="entry name" value="EP450I"/>
</dbReference>
<comment type="cofactor">
    <cofactor evidence="1 13">
        <name>heme</name>
        <dbReference type="ChEBI" id="CHEBI:30413"/>
    </cofactor>
</comment>
<evidence type="ECO:0000256" key="14">
    <source>
        <dbReference type="RuleBase" id="RU000461"/>
    </source>
</evidence>
<proteinExistence type="inferred from homology"/>
<protein>
    <submittedName>
        <fullName evidence="17">Cytochrome P450 4C1-like</fullName>
    </submittedName>
</protein>
<keyword evidence="7" id="KW-0256">Endoplasmic reticulum</keyword>
<dbReference type="Gene3D" id="1.10.630.10">
    <property type="entry name" value="Cytochrome P450"/>
    <property type="match status" value="1"/>
</dbReference>
<comment type="similarity">
    <text evidence="4 14">Belongs to the cytochrome P450 family.</text>
</comment>
<evidence type="ECO:0000256" key="5">
    <source>
        <dbReference type="ARBA" id="ARBA00022617"/>
    </source>
</evidence>
<evidence type="ECO:0000256" key="3">
    <source>
        <dbReference type="ARBA" id="ARBA00004406"/>
    </source>
</evidence>
<accession>A0A6P8ZPZ2</accession>
<dbReference type="PROSITE" id="PS00086">
    <property type="entry name" value="CYTOCHROME_P450"/>
    <property type="match status" value="1"/>
</dbReference>
<keyword evidence="16" id="KW-1185">Reference proteome</keyword>
<feature type="binding site" description="axial binding residue" evidence="13">
    <location>
        <position position="459"/>
    </location>
    <ligand>
        <name>heme</name>
        <dbReference type="ChEBI" id="CHEBI:30413"/>
    </ligand>
    <ligandPart>
        <name>Fe</name>
        <dbReference type="ChEBI" id="CHEBI:18248"/>
    </ligandPart>
</feature>
<evidence type="ECO:0000256" key="2">
    <source>
        <dbReference type="ARBA" id="ARBA00004174"/>
    </source>
</evidence>
<dbReference type="GO" id="GO:0020037">
    <property type="term" value="F:heme binding"/>
    <property type="evidence" value="ECO:0007669"/>
    <property type="project" value="InterPro"/>
</dbReference>
<evidence type="ECO:0000256" key="1">
    <source>
        <dbReference type="ARBA" id="ARBA00001971"/>
    </source>
</evidence>
<name>A0A6P8ZPZ2_THRPL</name>
<dbReference type="RefSeq" id="XP_034244949.1">
    <property type="nucleotide sequence ID" value="XM_034389058.1"/>
</dbReference>
<evidence type="ECO:0000256" key="15">
    <source>
        <dbReference type="SAM" id="SignalP"/>
    </source>
</evidence>
<keyword evidence="10 13" id="KW-0408">Iron</keyword>
<gene>
    <name evidence="17" type="primary">LOC117647338</name>
</gene>
<evidence type="ECO:0000256" key="9">
    <source>
        <dbReference type="ARBA" id="ARBA00023002"/>
    </source>
</evidence>
<evidence type="ECO:0000256" key="13">
    <source>
        <dbReference type="PIRSR" id="PIRSR602401-1"/>
    </source>
</evidence>
<organism evidence="17">
    <name type="scientific">Thrips palmi</name>
    <name type="common">Melon thrips</name>
    <dbReference type="NCBI Taxonomy" id="161013"/>
    <lineage>
        <taxon>Eukaryota</taxon>
        <taxon>Metazoa</taxon>
        <taxon>Ecdysozoa</taxon>
        <taxon>Arthropoda</taxon>
        <taxon>Hexapoda</taxon>
        <taxon>Insecta</taxon>
        <taxon>Pterygota</taxon>
        <taxon>Neoptera</taxon>
        <taxon>Paraneoptera</taxon>
        <taxon>Thysanoptera</taxon>
        <taxon>Terebrantia</taxon>
        <taxon>Thripoidea</taxon>
        <taxon>Thripidae</taxon>
        <taxon>Thrips</taxon>
    </lineage>
</organism>
<dbReference type="GO" id="GO:0005506">
    <property type="term" value="F:iron ion binding"/>
    <property type="evidence" value="ECO:0007669"/>
    <property type="project" value="InterPro"/>
</dbReference>
<feature type="chain" id="PRO_5028310122" evidence="15">
    <location>
        <begin position="17"/>
        <end position="520"/>
    </location>
</feature>
<keyword evidence="5 13" id="KW-0349">Heme</keyword>
<comment type="subcellular location">
    <subcellularLocation>
        <location evidence="3">Endoplasmic reticulum membrane</location>
        <topology evidence="3">Peripheral membrane protein</topology>
    </subcellularLocation>
    <subcellularLocation>
        <location evidence="2">Microsome membrane</location>
        <topology evidence="2">Peripheral membrane protein</topology>
    </subcellularLocation>
</comment>
<dbReference type="InParanoid" id="A0A6P8ZPZ2"/>
<feature type="signal peptide" evidence="15">
    <location>
        <begin position="1"/>
        <end position="16"/>
    </location>
</feature>
<evidence type="ECO:0000256" key="8">
    <source>
        <dbReference type="ARBA" id="ARBA00022848"/>
    </source>
</evidence>
<dbReference type="GO" id="GO:0005789">
    <property type="term" value="C:endoplasmic reticulum membrane"/>
    <property type="evidence" value="ECO:0007669"/>
    <property type="project" value="UniProtKB-SubCell"/>
</dbReference>
<evidence type="ECO:0000313" key="17">
    <source>
        <dbReference type="RefSeq" id="XP_034244949.1"/>
    </source>
</evidence>
<dbReference type="InterPro" id="IPR050196">
    <property type="entry name" value="Cytochrome_P450_Monoox"/>
</dbReference>
<sequence>MAALLAVLLLVSGVLAAVYTLRSSVVRVVRVSLDLLRARRLTASLPGPSLFQDGLIPRGGGGAYASMTALCGAMAKQGSVFRVCVGPMTLVRLAAKSVVYSALEPLLGRGLATLHGAAWRRHRKAITPSLHLDILRDFVPAFHRHAVGLADALLRHDGCVLDVVPLCGHCANSAIMETVMSTDVPDGDEGLREFLGAIPKAQRAFMLRSGKPWLLIDRVFAFHKRFPEYARAKAALDGFTSRIIRAKKQALANKASRARRRMAFLDHLLQSEEGASLDDLEIAEEVKTLVSIGSSSSMETLSLIILTLAIRQDVQQKLWQPYSHNEFAVFPFGPPLFLNGPPCVVPQEVVDVLGEDVSRPLTPDDMPHLQYTECVVKEVLRYYSVVPLFGRRVREDVVLPSGTLVPRGCQLMFWLPHVHRSAELFERPDDFDPDRFLPETSRGRHPFAFVPFSAGPRNCVGQRYAIMFLKAAVAALAPRVRFEVPDDGPRCTQDVPLNLNLTTNVRGGVKVRVCRRGPSF</sequence>
<dbReference type="Proteomes" id="UP000515158">
    <property type="component" value="Unplaced"/>
</dbReference>
<dbReference type="Pfam" id="PF00067">
    <property type="entry name" value="p450"/>
    <property type="match status" value="2"/>
</dbReference>
<keyword evidence="8" id="KW-0492">Microsome</keyword>
<keyword evidence="12" id="KW-0472">Membrane</keyword>
<dbReference type="GO" id="GO:0016705">
    <property type="term" value="F:oxidoreductase activity, acting on paired donors, with incorporation or reduction of molecular oxygen"/>
    <property type="evidence" value="ECO:0007669"/>
    <property type="project" value="InterPro"/>
</dbReference>
<dbReference type="PANTHER" id="PTHR24291:SF189">
    <property type="entry name" value="CYTOCHROME P450 4C3-RELATED"/>
    <property type="match status" value="1"/>
</dbReference>
<dbReference type="KEGG" id="tpal:117647338"/>
<dbReference type="InterPro" id="IPR036396">
    <property type="entry name" value="Cyt_P450_sf"/>
</dbReference>
<dbReference type="OrthoDB" id="1470350at2759"/>
<evidence type="ECO:0000256" key="10">
    <source>
        <dbReference type="ARBA" id="ARBA00023004"/>
    </source>
</evidence>
<evidence type="ECO:0000256" key="7">
    <source>
        <dbReference type="ARBA" id="ARBA00022824"/>
    </source>
</evidence>
<evidence type="ECO:0000313" key="16">
    <source>
        <dbReference type="Proteomes" id="UP000515158"/>
    </source>
</evidence>
<evidence type="ECO:0000256" key="4">
    <source>
        <dbReference type="ARBA" id="ARBA00010617"/>
    </source>
</evidence>
<dbReference type="AlphaFoldDB" id="A0A6P8ZPZ2"/>
<dbReference type="GeneID" id="117647338"/>
<keyword evidence="11 14" id="KW-0503">Monooxygenase</keyword>
<dbReference type="SUPFAM" id="SSF48264">
    <property type="entry name" value="Cytochrome P450"/>
    <property type="match status" value="1"/>
</dbReference>
<dbReference type="PANTHER" id="PTHR24291">
    <property type="entry name" value="CYTOCHROME P450 FAMILY 4"/>
    <property type="match status" value="1"/>
</dbReference>
<reference evidence="17" key="1">
    <citation type="submission" date="2025-08" db="UniProtKB">
        <authorList>
            <consortium name="RefSeq"/>
        </authorList>
    </citation>
    <scope>IDENTIFICATION</scope>
    <source>
        <tissue evidence="17">Total insect</tissue>
    </source>
</reference>
<dbReference type="GO" id="GO:0004497">
    <property type="term" value="F:monooxygenase activity"/>
    <property type="evidence" value="ECO:0007669"/>
    <property type="project" value="UniProtKB-KW"/>
</dbReference>